<gene>
    <name evidence="2" type="ORF">IXC47_19215</name>
</gene>
<comment type="caution">
    <text evidence="2">The sequence shown here is derived from an EMBL/GenBank/DDBJ whole genome shotgun (WGS) entry which is preliminary data.</text>
</comment>
<feature type="domain" description="Plasmid pRiA4b Orf3-like" evidence="1">
    <location>
        <begin position="27"/>
        <end position="194"/>
    </location>
</feature>
<sequence length="205" mass="23411">MESNPTLHRSGSRRVTSRKLTVLGGQALVLRIELRDSNPLIYRTILVPANITLRKLHVTLLWAMGWQGGHLHEFIINDTHYGEPDPNYPEPDLKSEQRVRLEKALGGARTFNYIYDYGDAWWHHVTLLERTQFEGPLDSPWCLDGANACPPEDVGGISGYEDFLEVMADSSHPEHANMMQWHGGRFDPAAFDLHEANRRLMEIQL</sequence>
<dbReference type="Proteomes" id="UP000657372">
    <property type="component" value="Unassembled WGS sequence"/>
</dbReference>
<dbReference type="Pfam" id="PF07929">
    <property type="entry name" value="PRiA4_ORF3"/>
    <property type="match status" value="1"/>
</dbReference>
<organism evidence="2 3">
    <name type="scientific">Herminiimonas contaminans</name>
    <dbReference type="NCBI Taxonomy" id="1111140"/>
    <lineage>
        <taxon>Bacteria</taxon>
        <taxon>Pseudomonadati</taxon>
        <taxon>Pseudomonadota</taxon>
        <taxon>Betaproteobacteria</taxon>
        <taxon>Burkholderiales</taxon>
        <taxon>Oxalobacteraceae</taxon>
        <taxon>Herminiimonas</taxon>
    </lineage>
</organism>
<protein>
    <submittedName>
        <fullName evidence="2">Plasmid pRiA4b ORF-3 family protein</fullName>
    </submittedName>
</protein>
<reference evidence="2 3" key="1">
    <citation type="submission" date="2020-11" db="EMBL/GenBank/DDBJ databases">
        <title>WGS of Herminiimonas contaminans strain Marseille-Q4544 isolated from planarians Schmidtea mediterranea.</title>
        <authorList>
            <person name="Kangale L."/>
        </authorList>
    </citation>
    <scope>NUCLEOTIDE SEQUENCE [LARGE SCALE GENOMIC DNA]</scope>
    <source>
        <strain evidence="2 3">Marseille-Q4544</strain>
    </source>
</reference>
<proteinExistence type="predicted"/>
<dbReference type="InterPro" id="IPR012912">
    <property type="entry name" value="Plasmid_pRiA4b_Orf3-like"/>
</dbReference>
<dbReference type="InterPro" id="IPR024047">
    <property type="entry name" value="MM3350-like_sf"/>
</dbReference>
<dbReference type="PANTHER" id="PTHR41878:SF1">
    <property type="entry name" value="TNPR PROTEIN"/>
    <property type="match status" value="1"/>
</dbReference>
<dbReference type="EMBL" id="JADOEL010000043">
    <property type="protein sequence ID" value="MBF8179809.1"/>
    <property type="molecule type" value="Genomic_DNA"/>
</dbReference>
<dbReference type="RefSeq" id="WP_195876760.1">
    <property type="nucleotide sequence ID" value="NZ_JADOEL010000043.1"/>
</dbReference>
<evidence type="ECO:0000259" key="1">
    <source>
        <dbReference type="Pfam" id="PF07929"/>
    </source>
</evidence>
<evidence type="ECO:0000313" key="2">
    <source>
        <dbReference type="EMBL" id="MBF8179809.1"/>
    </source>
</evidence>
<evidence type="ECO:0000313" key="3">
    <source>
        <dbReference type="Proteomes" id="UP000657372"/>
    </source>
</evidence>
<keyword evidence="3" id="KW-1185">Reference proteome</keyword>
<dbReference type="PANTHER" id="PTHR41878">
    <property type="entry name" value="LEXA REPRESSOR-RELATED"/>
    <property type="match status" value="1"/>
</dbReference>
<accession>A0ABS0EYG9</accession>
<name>A0ABS0EYG9_9BURK</name>
<dbReference type="SUPFAM" id="SSF159941">
    <property type="entry name" value="MM3350-like"/>
    <property type="match status" value="1"/>
</dbReference>
<dbReference type="Gene3D" id="3.10.290.30">
    <property type="entry name" value="MM3350-like"/>
    <property type="match status" value="1"/>
</dbReference>